<protein>
    <submittedName>
        <fullName evidence="2">Glycosyltransferase family 2 protein</fullName>
    </submittedName>
</protein>
<dbReference type="Proteomes" id="UP001652431">
    <property type="component" value="Unassembled WGS sequence"/>
</dbReference>
<comment type="caution">
    <text evidence="2">The sequence shown here is derived from an EMBL/GenBank/DDBJ whole genome shotgun (WGS) entry which is preliminary data.</text>
</comment>
<name>A0ABT2RIX5_9FIRM</name>
<dbReference type="InterPro" id="IPR029044">
    <property type="entry name" value="Nucleotide-diphossugar_trans"/>
</dbReference>
<proteinExistence type="predicted"/>
<reference evidence="2 3" key="1">
    <citation type="journal article" date="2021" name="ISME Commun">
        <title>Automated analysis of genomic sequences facilitates high-throughput and comprehensive description of bacteria.</title>
        <authorList>
            <person name="Hitch T.C.A."/>
        </authorList>
    </citation>
    <scope>NUCLEOTIDE SEQUENCE [LARGE SCALE GENOMIC DNA]</scope>
    <source>
        <strain evidence="2 3">Sanger_03</strain>
    </source>
</reference>
<organism evidence="2 3">
    <name type="scientific">Dorea acetigenes</name>
    <dbReference type="NCBI Taxonomy" id="2981787"/>
    <lineage>
        <taxon>Bacteria</taxon>
        <taxon>Bacillati</taxon>
        <taxon>Bacillota</taxon>
        <taxon>Clostridia</taxon>
        <taxon>Lachnospirales</taxon>
        <taxon>Lachnospiraceae</taxon>
        <taxon>Dorea</taxon>
    </lineage>
</organism>
<dbReference type="EMBL" id="JAOQJU010000001">
    <property type="protein sequence ID" value="MCU6685291.1"/>
    <property type="molecule type" value="Genomic_DNA"/>
</dbReference>
<dbReference type="RefSeq" id="WP_158367562.1">
    <property type="nucleotide sequence ID" value="NZ_JAOQJU010000001.1"/>
</dbReference>
<evidence type="ECO:0000313" key="2">
    <source>
        <dbReference type="EMBL" id="MCU6685291.1"/>
    </source>
</evidence>
<feature type="domain" description="Glycosyltransferase 2-like" evidence="1">
    <location>
        <begin position="7"/>
        <end position="170"/>
    </location>
</feature>
<dbReference type="SUPFAM" id="SSF53448">
    <property type="entry name" value="Nucleotide-diphospho-sugar transferases"/>
    <property type="match status" value="1"/>
</dbReference>
<dbReference type="Pfam" id="PF00535">
    <property type="entry name" value="Glycos_transf_2"/>
    <property type="match status" value="1"/>
</dbReference>
<dbReference type="Gene3D" id="3.90.550.10">
    <property type="entry name" value="Spore Coat Polysaccharide Biosynthesis Protein SpsA, Chain A"/>
    <property type="match status" value="1"/>
</dbReference>
<dbReference type="InterPro" id="IPR001173">
    <property type="entry name" value="Glyco_trans_2-like"/>
</dbReference>
<evidence type="ECO:0000313" key="3">
    <source>
        <dbReference type="Proteomes" id="UP001652431"/>
    </source>
</evidence>
<evidence type="ECO:0000259" key="1">
    <source>
        <dbReference type="Pfam" id="PF00535"/>
    </source>
</evidence>
<accession>A0ABT2RIX5</accession>
<gene>
    <name evidence="2" type="ORF">OCV99_01770</name>
</gene>
<keyword evidence="3" id="KW-1185">Reference proteome</keyword>
<sequence>MKKTIDVIVPVYRPDRKLEQLLYRLSRQSLEIRNIILMHTQDGCGLEWAMEKYPNIIVKDILPEDFDHGGTRDEGIRMSDADVIVCMTQDAVPADENLIAELTEKLGEDGIAAAYARQLPGEDCDILERYTRRFNYPPESLVKSSADLERLGIKTYFCSNVCAAYCREIYCELGGFESGTIFNEDMIYAAKLIKSGYSIAYCAKARVIHSHNYTNFQQFQRNFDMAVSQADHPEIFKGVKSETEGMRLVKKTAGYLFRSGHPFRLFSLFLKSGAKYAGYQAGLHYRLLPCRIVKKCTMNPRYWVKCKKPDENVEISHKMG</sequence>